<name>A0A9D4KM51_DREPO</name>
<dbReference type="Proteomes" id="UP000828390">
    <property type="component" value="Unassembled WGS sequence"/>
</dbReference>
<reference evidence="2" key="1">
    <citation type="journal article" date="2019" name="bioRxiv">
        <title>The Genome of the Zebra Mussel, Dreissena polymorpha: A Resource for Invasive Species Research.</title>
        <authorList>
            <person name="McCartney M.A."/>
            <person name="Auch B."/>
            <person name="Kono T."/>
            <person name="Mallez S."/>
            <person name="Zhang Y."/>
            <person name="Obille A."/>
            <person name="Becker A."/>
            <person name="Abrahante J.E."/>
            <person name="Garbe J."/>
            <person name="Badalamenti J.P."/>
            <person name="Herman A."/>
            <person name="Mangelson H."/>
            <person name="Liachko I."/>
            <person name="Sullivan S."/>
            <person name="Sone E.D."/>
            <person name="Koren S."/>
            <person name="Silverstein K.A.T."/>
            <person name="Beckman K.B."/>
            <person name="Gohl D.M."/>
        </authorList>
    </citation>
    <scope>NUCLEOTIDE SEQUENCE</scope>
    <source>
        <strain evidence="2">Duluth1</strain>
        <tissue evidence="2">Whole animal</tissue>
    </source>
</reference>
<keyword evidence="3" id="KW-1185">Reference proteome</keyword>
<comment type="caution">
    <text evidence="2">The sequence shown here is derived from an EMBL/GenBank/DDBJ whole genome shotgun (WGS) entry which is preliminary data.</text>
</comment>
<protein>
    <submittedName>
        <fullName evidence="2">Uncharacterized protein</fullName>
    </submittedName>
</protein>
<gene>
    <name evidence="2" type="ORF">DPMN_115487</name>
</gene>
<feature type="compositionally biased region" description="Polar residues" evidence="1">
    <location>
        <begin position="1"/>
        <end position="12"/>
    </location>
</feature>
<accession>A0A9D4KM51</accession>
<dbReference type="AlphaFoldDB" id="A0A9D4KM51"/>
<evidence type="ECO:0000313" key="3">
    <source>
        <dbReference type="Proteomes" id="UP000828390"/>
    </source>
</evidence>
<evidence type="ECO:0000256" key="1">
    <source>
        <dbReference type="SAM" id="MobiDB-lite"/>
    </source>
</evidence>
<organism evidence="2 3">
    <name type="scientific">Dreissena polymorpha</name>
    <name type="common">Zebra mussel</name>
    <name type="synonym">Mytilus polymorpha</name>
    <dbReference type="NCBI Taxonomy" id="45954"/>
    <lineage>
        <taxon>Eukaryota</taxon>
        <taxon>Metazoa</taxon>
        <taxon>Spiralia</taxon>
        <taxon>Lophotrochozoa</taxon>
        <taxon>Mollusca</taxon>
        <taxon>Bivalvia</taxon>
        <taxon>Autobranchia</taxon>
        <taxon>Heteroconchia</taxon>
        <taxon>Euheterodonta</taxon>
        <taxon>Imparidentia</taxon>
        <taxon>Neoheterodontei</taxon>
        <taxon>Myida</taxon>
        <taxon>Dreissenoidea</taxon>
        <taxon>Dreissenidae</taxon>
        <taxon>Dreissena</taxon>
    </lineage>
</organism>
<reference evidence="2" key="2">
    <citation type="submission" date="2020-11" db="EMBL/GenBank/DDBJ databases">
        <authorList>
            <person name="McCartney M.A."/>
            <person name="Auch B."/>
            <person name="Kono T."/>
            <person name="Mallez S."/>
            <person name="Becker A."/>
            <person name="Gohl D.M."/>
            <person name="Silverstein K.A.T."/>
            <person name="Koren S."/>
            <person name="Bechman K.B."/>
            <person name="Herman A."/>
            <person name="Abrahante J.E."/>
            <person name="Garbe J."/>
        </authorList>
    </citation>
    <scope>NUCLEOTIDE SEQUENCE</scope>
    <source>
        <strain evidence="2">Duluth1</strain>
        <tissue evidence="2">Whole animal</tissue>
    </source>
</reference>
<sequence>MLHFSPFQSDQSLHWKDPEGQRTGSHNCAIVTDRDVVPRTIEHSCGPTTHSAESRNCYNNATHRSRTSTVEKDGYGCLSCIGNSFRNRGLSPKATSFLASINQKRIQIIHIKMVIFL</sequence>
<feature type="region of interest" description="Disordered" evidence="1">
    <location>
        <begin position="1"/>
        <end position="26"/>
    </location>
</feature>
<proteinExistence type="predicted"/>
<dbReference type="EMBL" id="JAIWYP010000004">
    <property type="protein sequence ID" value="KAH3841999.1"/>
    <property type="molecule type" value="Genomic_DNA"/>
</dbReference>
<evidence type="ECO:0000313" key="2">
    <source>
        <dbReference type="EMBL" id="KAH3841999.1"/>
    </source>
</evidence>